<dbReference type="AlphaFoldDB" id="A0AAW0RB17"/>
<name>A0AAW0RB17_9PEZI</name>
<dbReference type="EMBL" id="JAQQWP010000001">
    <property type="protein sequence ID" value="KAK8132110.1"/>
    <property type="molecule type" value="Genomic_DNA"/>
</dbReference>
<organism evidence="2 3">
    <name type="scientific">Apiospora kogelbergensis</name>
    <dbReference type="NCBI Taxonomy" id="1337665"/>
    <lineage>
        <taxon>Eukaryota</taxon>
        <taxon>Fungi</taxon>
        <taxon>Dikarya</taxon>
        <taxon>Ascomycota</taxon>
        <taxon>Pezizomycotina</taxon>
        <taxon>Sordariomycetes</taxon>
        <taxon>Xylariomycetidae</taxon>
        <taxon>Amphisphaeriales</taxon>
        <taxon>Apiosporaceae</taxon>
        <taxon>Apiospora</taxon>
    </lineage>
</organism>
<accession>A0AAW0RB17</accession>
<proteinExistence type="predicted"/>
<feature type="compositionally biased region" description="Polar residues" evidence="1">
    <location>
        <begin position="1"/>
        <end position="25"/>
    </location>
</feature>
<dbReference type="Proteomes" id="UP001392437">
    <property type="component" value="Unassembled WGS sequence"/>
</dbReference>
<keyword evidence="3" id="KW-1185">Reference proteome</keyword>
<evidence type="ECO:0000313" key="3">
    <source>
        <dbReference type="Proteomes" id="UP001392437"/>
    </source>
</evidence>
<sequence>MHHQATQPVQIATQQFVSTSYTREGSSSLSPPSVTTLQAQANRCETQDSDLLASEELQTIQVALSGGRRHRRGNLSQTELETFHMFRRDVRSGSIPSL</sequence>
<feature type="region of interest" description="Disordered" evidence="1">
    <location>
        <begin position="1"/>
        <end position="34"/>
    </location>
</feature>
<gene>
    <name evidence="2" type="ORF">PG999_000283</name>
</gene>
<reference evidence="2 3" key="1">
    <citation type="submission" date="2023-01" db="EMBL/GenBank/DDBJ databases">
        <title>Analysis of 21 Apiospora genomes using comparative genomics revels a genus with tremendous synthesis potential of carbohydrate active enzymes and secondary metabolites.</title>
        <authorList>
            <person name="Sorensen T."/>
        </authorList>
    </citation>
    <scope>NUCLEOTIDE SEQUENCE [LARGE SCALE GENOMIC DNA]</scope>
    <source>
        <strain evidence="2 3">CBS 117206</strain>
    </source>
</reference>
<evidence type="ECO:0000256" key="1">
    <source>
        <dbReference type="SAM" id="MobiDB-lite"/>
    </source>
</evidence>
<protein>
    <submittedName>
        <fullName evidence="2">Uncharacterized protein</fullName>
    </submittedName>
</protein>
<comment type="caution">
    <text evidence="2">The sequence shown here is derived from an EMBL/GenBank/DDBJ whole genome shotgun (WGS) entry which is preliminary data.</text>
</comment>
<evidence type="ECO:0000313" key="2">
    <source>
        <dbReference type="EMBL" id="KAK8132110.1"/>
    </source>
</evidence>